<name>A0AC61L721_9EURY</name>
<sequence>MKVAKHFRTNLMKGVGANVAILGLVSLFTDLGSQMVFPLIPLFLDGVLGASKTVIGLIEGSAETTASLLKVFSGYWSDKIKRRKPFVLAGYGLSALSKPLFAFAYTWPVVFGIRIVERVGKGIRSAPRDAIIAESCADDVRGKAYGIHRAMDGVGSIFGAVLALIILISLGFRNVFLLAGIPSLIAVLLIIFVKEEKKKTLQPLPDTTRSIRISFKALTPQLKYFTIVATVFALGNFGYAFLMLRAVDIGLSYPVVILLYITFYIIYTIFTIPAGMISDKIGRKPVIGIGYVLFGLTSLGLVFVSSLFQIVWLFVLYGIFYAMIDGVQRAFVVDLSPPDLKATALGTFHTATGLAATPACVIAGLLWDTIGLETAFAYGFVLSIVAAASLFKLKI</sequence>
<accession>A0AC61L721</accession>
<evidence type="ECO:0000313" key="2">
    <source>
        <dbReference type="Proteomes" id="UP000248329"/>
    </source>
</evidence>
<dbReference type="Proteomes" id="UP000248329">
    <property type="component" value="Unassembled WGS sequence"/>
</dbReference>
<protein>
    <submittedName>
        <fullName evidence="1">MFS transporter</fullName>
    </submittedName>
</protein>
<organism evidence="1 2">
    <name type="scientific">Candidatus Methanogaster sp</name>
    <dbReference type="NCBI Taxonomy" id="3386292"/>
    <lineage>
        <taxon>Archaea</taxon>
        <taxon>Methanobacteriati</taxon>
        <taxon>Methanobacteriota</taxon>
        <taxon>Stenosarchaea group</taxon>
        <taxon>Methanomicrobia</taxon>
        <taxon>Methanosarcinales</taxon>
        <taxon>ANME-2 cluster</taxon>
        <taxon>Candidatus Methanogasteraceae</taxon>
        <taxon>Candidatus Methanogaster</taxon>
    </lineage>
</organism>
<evidence type="ECO:0000313" key="1">
    <source>
        <dbReference type="EMBL" id="PXF62131.1"/>
    </source>
</evidence>
<gene>
    <name evidence="1" type="ORF">C4B59_00525</name>
</gene>
<reference evidence="1" key="1">
    <citation type="submission" date="2018-01" db="EMBL/GenBank/DDBJ databases">
        <authorList>
            <person name="Krukenberg V."/>
        </authorList>
    </citation>
    <scope>NUCLEOTIDE SEQUENCE</scope>
    <source>
        <strain evidence="1">E20ANME2</strain>
    </source>
</reference>
<comment type="caution">
    <text evidence="1">The sequence shown here is derived from an EMBL/GenBank/DDBJ whole genome shotgun (WGS) entry which is preliminary data.</text>
</comment>
<proteinExistence type="predicted"/>
<dbReference type="EMBL" id="PQXF01000001">
    <property type="protein sequence ID" value="PXF62131.1"/>
    <property type="molecule type" value="Genomic_DNA"/>
</dbReference>